<keyword evidence="3 8" id="KW-0479">Metal-binding</keyword>
<proteinExistence type="inferred from homology"/>
<evidence type="ECO:0000313" key="10">
    <source>
        <dbReference type="EMBL" id="BEQ15553.1"/>
    </source>
</evidence>
<keyword evidence="8" id="KW-0671">Queuosine biosynthesis</keyword>
<comment type="similarity">
    <text evidence="8">Belongs to the radical SAM superfamily. 7-carboxy-7-deazaguanine synthase family.</text>
</comment>
<sequence>MMYKLKVCEIFLSLQGESSFVGLPCVFVRTSGCPLECRWCDTTYAKTEGHDMILEEILGKVAGLGVELVELTGGEPLAQEATPRMMELFLQEGYTVLLETSGAFSLAQVPEEVHVIMDLKCPSSGMHERMHWPNLEMLRPHHEVKFVLADRADYDYALRMIEQHRLAERAGVLISCVHGAIASSQVADWILQDRLPVRFQLPLHKELWPEHTRGV</sequence>
<evidence type="ECO:0000256" key="1">
    <source>
        <dbReference type="ARBA" id="ARBA00022485"/>
    </source>
</evidence>
<evidence type="ECO:0000256" key="3">
    <source>
        <dbReference type="ARBA" id="ARBA00022723"/>
    </source>
</evidence>
<reference evidence="11" key="1">
    <citation type="journal article" date="2023" name="Arch. Microbiol.">
        <title>Desulfoferula mesophilus gen. nov. sp. nov., a mesophilic sulfate-reducing bacterium isolated from a brackish lake sediment.</title>
        <authorList>
            <person name="Watanabe T."/>
            <person name="Yabe T."/>
            <person name="Tsuji J.M."/>
            <person name="Fukui M."/>
        </authorList>
    </citation>
    <scope>NUCLEOTIDE SEQUENCE [LARGE SCALE GENOMIC DNA]</scope>
    <source>
        <strain evidence="11">12FAK</strain>
    </source>
</reference>
<dbReference type="PANTHER" id="PTHR42836:SF1">
    <property type="entry name" value="7-CARBOXY-7-DEAZAGUANINE SYNTHASE"/>
    <property type="match status" value="1"/>
</dbReference>
<dbReference type="PROSITE" id="PS51918">
    <property type="entry name" value="RADICAL_SAM"/>
    <property type="match status" value="1"/>
</dbReference>
<dbReference type="HAMAP" id="MF_00917">
    <property type="entry name" value="QueE"/>
    <property type="match status" value="1"/>
</dbReference>
<dbReference type="GO" id="GO:0051539">
    <property type="term" value="F:4 iron, 4 sulfur cluster binding"/>
    <property type="evidence" value="ECO:0007669"/>
    <property type="project" value="UniProtKB-UniRule"/>
</dbReference>
<evidence type="ECO:0000256" key="5">
    <source>
        <dbReference type="ARBA" id="ARBA00023004"/>
    </source>
</evidence>
<dbReference type="InterPro" id="IPR013785">
    <property type="entry name" value="Aldolase_TIM"/>
</dbReference>
<feature type="binding site" evidence="8">
    <location>
        <begin position="14"/>
        <end position="16"/>
    </location>
    <ligand>
        <name>substrate</name>
    </ligand>
</feature>
<comment type="caution">
    <text evidence="8">Lacks conserved residue(s) required for the propagation of feature annotation.</text>
</comment>
<feature type="binding site" evidence="8">
    <location>
        <position position="72"/>
    </location>
    <ligand>
        <name>substrate</name>
    </ligand>
</feature>
<dbReference type="CDD" id="cd01335">
    <property type="entry name" value="Radical_SAM"/>
    <property type="match status" value="1"/>
</dbReference>
<comment type="pathway">
    <text evidence="8">Purine metabolism; 7-cyano-7-deazaguanine biosynthesis.</text>
</comment>
<gene>
    <name evidence="8 10" type="primary">queE</name>
    <name evidence="10" type="ORF">FAK_26190</name>
</gene>
<feature type="binding site" evidence="8">
    <location>
        <position position="42"/>
    </location>
    <ligand>
        <name>Mg(2+)</name>
        <dbReference type="ChEBI" id="CHEBI:18420"/>
    </ligand>
</feature>
<dbReference type="InterPro" id="IPR058240">
    <property type="entry name" value="rSAM_sf"/>
</dbReference>
<keyword evidence="2 8" id="KW-0949">S-adenosyl-L-methionine</keyword>
<accession>A0AAU9F0J7</accession>
<feature type="binding site" evidence="8">
    <location>
        <position position="74"/>
    </location>
    <ligand>
        <name>S-adenosyl-L-methionine</name>
        <dbReference type="ChEBI" id="CHEBI:59789"/>
    </ligand>
</feature>
<keyword evidence="11" id="KW-1185">Reference proteome</keyword>
<dbReference type="GO" id="GO:0008616">
    <property type="term" value="P:tRNA queuosine(34) biosynthetic process"/>
    <property type="evidence" value="ECO:0007669"/>
    <property type="project" value="UniProtKB-UniRule"/>
</dbReference>
<feature type="binding site" evidence="8">
    <location>
        <position position="40"/>
    </location>
    <ligand>
        <name>[4Fe-4S] cluster</name>
        <dbReference type="ChEBI" id="CHEBI:49883"/>
        <note>4Fe-4S-S-AdoMet</note>
    </ligand>
</feature>
<comment type="cofactor">
    <cofactor evidence="8">
        <name>Mg(2+)</name>
        <dbReference type="ChEBI" id="CHEBI:18420"/>
    </cofactor>
</comment>
<evidence type="ECO:0000259" key="9">
    <source>
        <dbReference type="PROSITE" id="PS51918"/>
    </source>
</evidence>
<dbReference type="SUPFAM" id="SSF102114">
    <property type="entry name" value="Radical SAM enzymes"/>
    <property type="match status" value="1"/>
</dbReference>
<keyword evidence="1 8" id="KW-0004">4Fe-4S</keyword>
<protein>
    <recommendedName>
        <fullName evidence="8">7-carboxy-7-deazaguanine synthase</fullName>
        <shortName evidence="8">CDG synthase</shortName>
        <ecNumber evidence="8">4.3.99.3</ecNumber>
    </recommendedName>
    <alternativeName>
        <fullName evidence="8">Queuosine biosynthesis protein QueE</fullName>
    </alternativeName>
</protein>
<dbReference type="SFLD" id="SFLDS00029">
    <property type="entry name" value="Radical_SAM"/>
    <property type="match status" value="1"/>
</dbReference>
<dbReference type="AlphaFoldDB" id="A0AAU9F0J7"/>
<keyword evidence="6 8" id="KW-0411">Iron-sulfur</keyword>
<evidence type="ECO:0000313" key="11">
    <source>
        <dbReference type="Proteomes" id="UP001366166"/>
    </source>
</evidence>
<dbReference type="Pfam" id="PF04055">
    <property type="entry name" value="Radical_SAM"/>
    <property type="match status" value="1"/>
</dbReference>
<evidence type="ECO:0000256" key="6">
    <source>
        <dbReference type="ARBA" id="ARBA00023014"/>
    </source>
</evidence>
<comment type="subunit">
    <text evidence="8">Homodimer.</text>
</comment>
<evidence type="ECO:0000256" key="7">
    <source>
        <dbReference type="ARBA" id="ARBA00023239"/>
    </source>
</evidence>
<dbReference type="InterPro" id="IPR007197">
    <property type="entry name" value="rSAM"/>
</dbReference>
<evidence type="ECO:0000256" key="8">
    <source>
        <dbReference type="HAMAP-Rule" id="MF_00917"/>
    </source>
</evidence>
<keyword evidence="5 8" id="KW-0408">Iron</keyword>
<dbReference type="RefSeq" id="WP_338600098.1">
    <property type="nucleotide sequence ID" value="NZ_AP028679.1"/>
</dbReference>
<dbReference type="EMBL" id="AP028679">
    <property type="protein sequence ID" value="BEQ15553.1"/>
    <property type="molecule type" value="Genomic_DNA"/>
</dbReference>
<dbReference type="PANTHER" id="PTHR42836">
    <property type="entry name" value="7-CARBOXY-7-DEAZAGUANINE SYNTHASE"/>
    <property type="match status" value="1"/>
</dbReference>
<dbReference type="GO" id="GO:0000287">
    <property type="term" value="F:magnesium ion binding"/>
    <property type="evidence" value="ECO:0007669"/>
    <property type="project" value="UniProtKB-UniRule"/>
</dbReference>
<dbReference type="Proteomes" id="UP001366166">
    <property type="component" value="Chromosome"/>
</dbReference>
<feature type="binding site" evidence="8">
    <location>
        <position position="33"/>
    </location>
    <ligand>
        <name>[4Fe-4S] cluster</name>
        <dbReference type="ChEBI" id="CHEBI:49883"/>
        <note>4Fe-4S-S-AdoMet</note>
    </ligand>
</feature>
<feature type="domain" description="Radical SAM core" evidence="9">
    <location>
        <begin position="20"/>
        <end position="210"/>
    </location>
</feature>
<feature type="binding site" evidence="8">
    <location>
        <position position="37"/>
    </location>
    <ligand>
        <name>[4Fe-4S] cluster</name>
        <dbReference type="ChEBI" id="CHEBI:49883"/>
        <note>4Fe-4S-S-AdoMet</note>
    </ligand>
</feature>
<dbReference type="GO" id="GO:0016840">
    <property type="term" value="F:carbon-nitrogen lyase activity"/>
    <property type="evidence" value="ECO:0007669"/>
    <property type="project" value="UniProtKB-UniRule"/>
</dbReference>
<feature type="binding site" evidence="8">
    <location>
        <position position="29"/>
    </location>
    <ligand>
        <name>substrate</name>
    </ligand>
</feature>
<comment type="cofactor">
    <cofactor evidence="8">
        <name>[4Fe-4S] cluster</name>
        <dbReference type="ChEBI" id="CHEBI:49883"/>
    </cofactor>
    <text evidence="8">Binds 1 [4Fe-4S] cluster. The cluster is coordinated with 3 cysteines and an exchangeable S-adenosyl-L-methionine.</text>
</comment>
<name>A0AAU9F0J7_9BACT</name>
<comment type="function">
    <text evidence="8">Catalyzes the complex heterocyclic radical-mediated conversion of 6-carboxy-5,6,7,8-tetrahydropterin (CPH4) to 7-carboxy-7-deazaguanine (CDG), a step common to the biosynthetic pathways of all 7-deazapurine-containing compounds.</text>
</comment>
<dbReference type="InterPro" id="IPR024924">
    <property type="entry name" value="7-CO-7-deazaguanine_synth-like"/>
</dbReference>
<comment type="cofactor">
    <cofactor evidence="8">
        <name>S-adenosyl-L-methionine</name>
        <dbReference type="ChEBI" id="CHEBI:59789"/>
    </cofactor>
    <text evidence="8">Binds 1 S-adenosyl-L-methionine per subunit.</text>
</comment>
<keyword evidence="4 8" id="KW-0460">Magnesium</keyword>
<comment type="catalytic activity">
    <reaction evidence="8">
        <text>6-carboxy-5,6,7,8-tetrahydropterin + H(+) = 7-carboxy-7-carbaguanine + NH4(+)</text>
        <dbReference type="Rhea" id="RHEA:27974"/>
        <dbReference type="ChEBI" id="CHEBI:15378"/>
        <dbReference type="ChEBI" id="CHEBI:28938"/>
        <dbReference type="ChEBI" id="CHEBI:61032"/>
        <dbReference type="ChEBI" id="CHEBI:61036"/>
        <dbReference type="EC" id="4.3.99.3"/>
    </reaction>
</comment>
<dbReference type="EC" id="4.3.99.3" evidence="8"/>
<evidence type="ECO:0000256" key="4">
    <source>
        <dbReference type="ARBA" id="ARBA00022842"/>
    </source>
</evidence>
<dbReference type="Gene3D" id="3.20.20.70">
    <property type="entry name" value="Aldolase class I"/>
    <property type="match status" value="1"/>
</dbReference>
<keyword evidence="7 8" id="KW-0456">Lyase</keyword>
<dbReference type="KEGG" id="dmp:FAK_26190"/>
<dbReference type="PIRSF" id="PIRSF000370">
    <property type="entry name" value="QueE"/>
    <property type="match status" value="1"/>
</dbReference>
<organism evidence="10 11">
    <name type="scientific">Desulfoferula mesophila</name>
    <dbReference type="NCBI Taxonomy" id="3058419"/>
    <lineage>
        <taxon>Bacteria</taxon>
        <taxon>Pseudomonadati</taxon>
        <taxon>Thermodesulfobacteriota</taxon>
        <taxon>Desulfarculia</taxon>
        <taxon>Desulfarculales</taxon>
        <taxon>Desulfarculaceae</taxon>
        <taxon>Desulfoferula</taxon>
    </lineage>
</organism>
<feature type="binding site" evidence="8">
    <location>
        <begin position="39"/>
        <end position="41"/>
    </location>
    <ligand>
        <name>S-adenosyl-L-methionine</name>
        <dbReference type="ChEBI" id="CHEBI:59789"/>
    </ligand>
</feature>
<dbReference type="GO" id="GO:1904047">
    <property type="term" value="F:S-adenosyl-L-methionine binding"/>
    <property type="evidence" value="ECO:0007669"/>
    <property type="project" value="UniProtKB-UniRule"/>
</dbReference>
<evidence type="ECO:0000256" key="2">
    <source>
        <dbReference type="ARBA" id="ARBA00022691"/>
    </source>
</evidence>